<reference evidence="1 2" key="1">
    <citation type="submission" date="2019-03" db="EMBL/GenBank/DDBJ databases">
        <title>First draft genome of Liparis tanakae, snailfish: a comprehensive survey of snailfish specific genes.</title>
        <authorList>
            <person name="Kim W."/>
            <person name="Song I."/>
            <person name="Jeong J.-H."/>
            <person name="Kim D."/>
            <person name="Kim S."/>
            <person name="Ryu S."/>
            <person name="Song J.Y."/>
            <person name="Lee S.K."/>
        </authorList>
    </citation>
    <scope>NUCLEOTIDE SEQUENCE [LARGE SCALE GENOMIC DNA]</scope>
    <source>
        <tissue evidence="1">Muscle</tissue>
    </source>
</reference>
<dbReference type="EMBL" id="SRLO01013357">
    <property type="protein sequence ID" value="TNN25127.1"/>
    <property type="molecule type" value="Genomic_DNA"/>
</dbReference>
<dbReference type="Proteomes" id="UP000314294">
    <property type="component" value="Unassembled WGS sequence"/>
</dbReference>
<proteinExistence type="predicted"/>
<organism evidence="1 2">
    <name type="scientific">Liparis tanakae</name>
    <name type="common">Tanaka's snailfish</name>
    <dbReference type="NCBI Taxonomy" id="230148"/>
    <lineage>
        <taxon>Eukaryota</taxon>
        <taxon>Metazoa</taxon>
        <taxon>Chordata</taxon>
        <taxon>Craniata</taxon>
        <taxon>Vertebrata</taxon>
        <taxon>Euteleostomi</taxon>
        <taxon>Actinopterygii</taxon>
        <taxon>Neopterygii</taxon>
        <taxon>Teleostei</taxon>
        <taxon>Neoteleostei</taxon>
        <taxon>Acanthomorphata</taxon>
        <taxon>Eupercaria</taxon>
        <taxon>Perciformes</taxon>
        <taxon>Cottioidei</taxon>
        <taxon>Cottales</taxon>
        <taxon>Liparidae</taxon>
        <taxon>Liparis</taxon>
    </lineage>
</organism>
<protein>
    <submittedName>
        <fullName evidence="1">Uncharacterized protein</fullName>
    </submittedName>
</protein>
<accession>A0A4Z2E8J7</accession>
<keyword evidence="2" id="KW-1185">Reference proteome</keyword>
<name>A0A4Z2E8J7_9TELE</name>
<gene>
    <name evidence="1" type="ORF">EYF80_064745</name>
</gene>
<evidence type="ECO:0000313" key="1">
    <source>
        <dbReference type="EMBL" id="TNN25127.1"/>
    </source>
</evidence>
<comment type="caution">
    <text evidence="1">The sequence shown here is derived from an EMBL/GenBank/DDBJ whole genome shotgun (WGS) entry which is preliminary data.</text>
</comment>
<sequence>MSARRQLQVRRVERLCPVRVRATGGNERGALMRHGVRSNRSGVPSDVSAVGHDWISCWCLSGSDPPGET</sequence>
<evidence type="ECO:0000313" key="2">
    <source>
        <dbReference type="Proteomes" id="UP000314294"/>
    </source>
</evidence>
<dbReference type="AlphaFoldDB" id="A0A4Z2E8J7"/>